<dbReference type="HOGENOM" id="CLU_320548_0_0_1"/>
<feature type="domain" description="C2H2-type" evidence="2">
    <location>
        <begin position="861"/>
        <end position="889"/>
    </location>
</feature>
<feature type="region of interest" description="Disordered" evidence="1">
    <location>
        <begin position="82"/>
        <end position="122"/>
    </location>
</feature>
<feature type="compositionally biased region" description="Acidic residues" evidence="1">
    <location>
        <begin position="719"/>
        <end position="736"/>
    </location>
</feature>
<name>W7IHT1_9PEZI</name>
<proteinExistence type="predicted"/>
<keyword evidence="4" id="KW-1185">Reference proteome</keyword>
<feature type="region of interest" description="Disordered" evidence="1">
    <location>
        <begin position="766"/>
        <end position="817"/>
    </location>
</feature>
<dbReference type="SMART" id="SM00355">
    <property type="entry name" value="ZnF_C2H2"/>
    <property type="match status" value="2"/>
</dbReference>
<feature type="domain" description="C2H2-type" evidence="2">
    <location>
        <begin position="820"/>
        <end position="851"/>
    </location>
</feature>
<evidence type="ECO:0000256" key="1">
    <source>
        <dbReference type="SAM" id="MobiDB-lite"/>
    </source>
</evidence>
<feature type="compositionally biased region" description="Polar residues" evidence="1">
    <location>
        <begin position="768"/>
        <end position="791"/>
    </location>
</feature>
<evidence type="ECO:0000313" key="4">
    <source>
        <dbReference type="Proteomes" id="UP000024837"/>
    </source>
</evidence>
<dbReference type="Proteomes" id="UP000024837">
    <property type="component" value="Unassembled WGS sequence"/>
</dbReference>
<evidence type="ECO:0000313" key="3">
    <source>
        <dbReference type="EMBL" id="EWC48835.1"/>
    </source>
</evidence>
<sequence>MSGNGNPHPLPIFNTGRQSVDLTRRHRVHSTNKLFQSNVDPRVQVPRNGLRLAPSEARAAIAASSGFHLQMAGHQQTLHINTAQQQPQQQQQPPPPPVQMNLRAGGASYSNDTDGHGQASFRQLPGLAAGDHFQQARINALGLQAGMHIRPMFGDKAPQHSRSGSPRLGAGYGAGDSDVDMTPPSHYNLGFGFDNPSHYSFRPNTTRLGADYDVDDSMDEWEAELFQSYRKMKYYGEEQQSKERTMEITKKFTAAARGAWDKLHTAARSNGASDGLRKFFVAVKSFENLTRQGFKNLDLMLDGNPPDTLIPMYSLLHVAYAISRTTSDEISHLPKPLSIQAFREDAQQTWKQCLKPGLNGLGFSDRLVFDELLVIMTTEIDAALDWISTRTCMVNWTHAEDQEDQTVDLSAIGPDVSPTHTGIHGNGAWVNSLPASASSITLALSSSPHQAALPPEATPDQTRWVAIFGGPIFAHIVDFLNGLRKLGSMFDRLCGKPGDSLQTSQSQFLAQPRCTPVQLFNHLILEMTSRIWRTSKFGWAAHIMRAALNMVGMGAIRTLRDFENYVTGVARFCDDVPMRTNFLMTFVTLCGKFAPAFRNLQVRDDQTPYSVNYIRCRCNEIHSGAKIARQIGGAYPSADNMITEYLRDHLDVQPRDMPKNWVADGQLYQGPGFQENLHDLSSSWDGSVDGSANFFPPGAISGGNHHHHGAVVTHHGDAEYDDEDDSEDEDNDGDDAMDYLYSHVSVATTNSSGFATTAPTEFYPQAVRTGTPSTFDSPGSTRSTKSATGHRSSPSMSLSDRSTPIRRAPRRNRPAEGRRFTCDVEGCGAQIRGSKYTMSNSNLLRHKRSAHPTGVEATQEYLCPEEGCMGRYRGARGRENLRTHMKNKHNKIIPKKTVRRQEDVE</sequence>
<feature type="region of interest" description="Disordered" evidence="1">
    <location>
        <begin position="717"/>
        <end position="736"/>
    </location>
</feature>
<dbReference type="EMBL" id="KI966371">
    <property type="protein sequence ID" value="EWC48835.1"/>
    <property type="molecule type" value="Genomic_DNA"/>
</dbReference>
<feature type="region of interest" description="Disordered" evidence="1">
    <location>
        <begin position="153"/>
        <end position="173"/>
    </location>
</feature>
<gene>
    <name evidence="3" type="ORF">DRE_00140</name>
</gene>
<dbReference type="AlphaFoldDB" id="W7IHT1"/>
<reference evidence="3 4" key="1">
    <citation type="submission" date="2013-05" db="EMBL/GenBank/DDBJ databases">
        <title>Drechslerella stenobrocha genome reveals carnivorous origination and mechanical trapping mechanism of predatory fungi.</title>
        <authorList>
            <person name="Liu X."/>
            <person name="Zhang W."/>
            <person name="Liu K."/>
        </authorList>
    </citation>
    <scope>NUCLEOTIDE SEQUENCE [LARGE SCALE GENOMIC DNA]</scope>
    <source>
        <strain evidence="3 4">248</strain>
    </source>
</reference>
<dbReference type="InterPro" id="IPR013087">
    <property type="entry name" value="Znf_C2H2_type"/>
</dbReference>
<accession>W7IHT1</accession>
<organism evidence="3 4">
    <name type="scientific">Drechslerella stenobrocha 248</name>
    <dbReference type="NCBI Taxonomy" id="1043628"/>
    <lineage>
        <taxon>Eukaryota</taxon>
        <taxon>Fungi</taxon>
        <taxon>Dikarya</taxon>
        <taxon>Ascomycota</taxon>
        <taxon>Pezizomycotina</taxon>
        <taxon>Orbiliomycetes</taxon>
        <taxon>Orbiliales</taxon>
        <taxon>Orbiliaceae</taxon>
        <taxon>Drechslerella</taxon>
    </lineage>
</organism>
<evidence type="ECO:0000259" key="2">
    <source>
        <dbReference type="SMART" id="SM00355"/>
    </source>
</evidence>
<protein>
    <recommendedName>
        <fullName evidence="2">C2H2-type domain-containing protein</fullName>
    </recommendedName>
</protein>
<dbReference type="OrthoDB" id="5385242at2759"/>
<feature type="compositionally biased region" description="Low complexity" evidence="1">
    <location>
        <begin position="792"/>
        <end position="806"/>
    </location>
</feature>